<proteinExistence type="predicted"/>
<dbReference type="PANTHER" id="PTHR40616:SF1">
    <property type="entry name" value="LINALOOL DEHYDRATASE_ISOMERASE DOMAIN-CONTAINING PROTEIN"/>
    <property type="match status" value="1"/>
</dbReference>
<reference evidence="1" key="1">
    <citation type="submission" date="2020-10" db="EMBL/GenBank/DDBJ databases">
        <authorList>
            <person name="Gilroy R."/>
        </authorList>
    </citation>
    <scope>NUCLEOTIDE SEQUENCE</scope>
    <source>
        <strain evidence="1">CHK181-108</strain>
    </source>
</reference>
<dbReference type="InterPro" id="IPR008929">
    <property type="entry name" value="Chondroitin_lyas"/>
</dbReference>
<accession>A0A9D1H654</accession>
<evidence type="ECO:0000313" key="2">
    <source>
        <dbReference type="Proteomes" id="UP000824165"/>
    </source>
</evidence>
<dbReference type="Proteomes" id="UP000824165">
    <property type="component" value="Unassembled WGS sequence"/>
</dbReference>
<name>A0A9D1H654_9FIRM</name>
<reference evidence="1" key="2">
    <citation type="journal article" date="2021" name="PeerJ">
        <title>Extensive microbial diversity within the chicken gut microbiome revealed by metagenomics and culture.</title>
        <authorList>
            <person name="Gilroy R."/>
            <person name="Ravi A."/>
            <person name="Getino M."/>
            <person name="Pursley I."/>
            <person name="Horton D.L."/>
            <person name="Alikhan N.F."/>
            <person name="Baker D."/>
            <person name="Gharbi K."/>
            <person name="Hall N."/>
            <person name="Watson M."/>
            <person name="Adriaenssens E.M."/>
            <person name="Foster-Nyarko E."/>
            <person name="Jarju S."/>
            <person name="Secka A."/>
            <person name="Antonio M."/>
            <person name="Oren A."/>
            <person name="Chaudhuri R.R."/>
            <person name="La Ragione R."/>
            <person name="Hildebrand F."/>
            <person name="Pallen M.J."/>
        </authorList>
    </citation>
    <scope>NUCLEOTIDE SEQUENCE</scope>
    <source>
        <strain evidence="1">CHK181-108</strain>
    </source>
</reference>
<comment type="caution">
    <text evidence="1">The sequence shown here is derived from an EMBL/GenBank/DDBJ whole genome shotgun (WGS) entry which is preliminary data.</text>
</comment>
<gene>
    <name evidence="1" type="ORF">IAA60_09735</name>
</gene>
<sequence>MKTREELLNERLDELHGEYDKDERLIGEERENPLAAYHSKITGRVHGTNKSAEYAAAILYAGQTRYYKRAADVFLRLAELQDTDRDSETFGLWAYFAEEDLGKMEAPDYNFADFIGKHFIYALSNHRDAFDDETAKIMENAVRNAALCSVKRNVSPDYTNISMMSCMTITAAGELLNDGELAKRGAERLKKAYEYNKASGAFSEYNSSAYTPLAVAEITRMLMFFKDKELLRMAEELHDIAWENLSVYYSDTIGELAPPQKRCYRDLDNGELASFIYLATGGRFGSAERAREMSAAFLMLPIKCPEKFIKNFERRGSLFINKRYYRQNNIRTPDEDTVIIRSLKSPDLWARTYITDNFAAGSFDKSDLWAQRRNCSVVWNSGGAHGSFRLRCISGGHDCCSGVAAAAQKNGVIIGCAGFVNDHGDRHYILDKQKDGRIKTNYLAFVFELTGGSENTVITKENGGYAVRGGGMEIHLAVKEWTVGENAGKTRLSGRRIEFIVYEGGETVLDLNALKTCVLAFAMSVNEDLPELETEKTPDGRYRLYDAGDKAFCACMPVDKIRGFDEFMSADGTEYAERNDN</sequence>
<evidence type="ECO:0000313" key="1">
    <source>
        <dbReference type="EMBL" id="HIT86164.1"/>
    </source>
</evidence>
<dbReference type="Gene3D" id="1.50.10.100">
    <property type="entry name" value="Chondroitin AC/alginate lyase"/>
    <property type="match status" value="1"/>
</dbReference>
<organism evidence="1 2">
    <name type="scientific">Candidatus Ornithomonoglobus intestinigallinarum</name>
    <dbReference type="NCBI Taxonomy" id="2840894"/>
    <lineage>
        <taxon>Bacteria</taxon>
        <taxon>Bacillati</taxon>
        <taxon>Bacillota</taxon>
        <taxon>Clostridia</taxon>
        <taxon>Candidatus Ornithomonoglobus</taxon>
    </lineage>
</organism>
<dbReference type="AlphaFoldDB" id="A0A9D1H654"/>
<dbReference type="EMBL" id="DVLU01000104">
    <property type="protein sequence ID" value="HIT86164.1"/>
    <property type="molecule type" value="Genomic_DNA"/>
</dbReference>
<protein>
    <submittedName>
        <fullName evidence="1">Uncharacterized protein</fullName>
    </submittedName>
</protein>
<dbReference type="PANTHER" id="PTHR40616">
    <property type="entry name" value="LINALOOL DEHYDRATASE_ISOMERASE DOMAIN-CONTAINING PROTEIN"/>
    <property type="match status" value="1"/>
</dbReference>